<proteinExistence type="predicted"/>
<evidence type="ECO:0000313" key="3">
    <source>
        <dbReference type="Proteomes" id="UP000239747"/>
    </source>
</evidence>
<dbReference type="Proteomes" id="UP000239747">
    <property type="component" value="Unassembled WGS sequence"/>
</dbReference>
<gene>
    <name evidence="2" type="ORF">BST92_14020</name>
</gene>
<protein>
    <recommendedName>
        <fullName evidence="4">DUF4149 domain-containing protein</fullName>
    </recommendedName>
</protein>
<evidence type="ECO:0000256" key="1">
    <source>
        <dbReference type="SAM" id="Phobius"/>
    </source>
</evidence>
<keyword evidence="1" id="KW-0472">Membrane</keyword>
<keyword evidence="1" id="KW-1133">Transmembrane helix</keyword>
<dbReference type="RefSeq" id="WP_245910951.1">
    <property type="nucleotide sequence ID" value="NZ_MTPW01000001.1"/>
</dbReference>
<evidence type="ECO:0000313" key="2">
    <source>
        <dbReference type="EMBL" id="PQJ32968.1"/>
    </source>
</evidence>
<evidence type="ECO:0008006" key="4">
    <source>
        <dbReference type="Google" id="ProtNLM"/>
    </source>
</evidence>
<reference evidence="2 3" key="1">
    <citation type="submission" date="2017-01" db="EMBL/GenBank/DDBJ databases">
        <title>Trade-off between light-utilization and light-protection in marine flavobacteria.</title>
        <authorList>
            <person name="Kumagai Y."/>
            <person name="Yoshizawa S."/>
            <person name="Kogure K."/>
            <person name="Iwasaki W."/>
        </authorList>
    </citation>
    <scope>NUCLEOTIDE SEQUENCE [LARGE SCALE GENOMIC DNA]</scope>
    <source>
        <strain evidence="2 3">KCTC 32109</strain>
    </source>
</reference>
<keyword evidence="3" id="KW-1185">Reference proteome</keyword>
<comment type="caution">
    <text evidence="2">The sequence shown here is derived from an EMBL/GenBank/DDBJ whole genome shotgun (WGS) entry which is preliminary data.</text>
</comment>
<sequence length="138" mass="16319">MKIEILRLAIDFGLVVLIWMVQLLIYPGFKYFGSKGLGSWHHIYTRNITFIVAPIMIAQLIIMSYFWIDYPAMLAPNILYTILVSLTWITTMLFFIPMHASIDKNPTDLKLLNKLTNWNWMRVFLWNTILTLDLFLLF</sequence>
<feature type="transmembrane region" description="Helical" evidence="1">
    <location>
        <begin position="120"/>
        <end position="137"/>
    </location>
</feature>
<organism evidence="2 3">
    <name type="scientific">Nonlabens arenilitoris</name>
    <dbReference type="NCBI Taxonomy" id="1217969"/>
    <lineage>
        <taxon>Bacteria</taxon>
        <taxon>Pseudomonadati</taxon>
        <taxon>Bacteroidota</taxon>
        <taxon>Flavobacteriia</taxon>
        <taxon>Flavobacteriales</taxon>
        <taxon>Flavobacteriaceae</taxon>
        <taxon>Nonlabens</taxon>
    </lineage>
</organism>
<accession>A0A2S7UDF4</accession>
<name>A0A2S7UDF4_9FLAO</name>
<dbReference type="AlphaFoldDB" id="A0A2S7UDF4"/>
<dbReference type="EMBL" id="MTPW01000001">
    <property type="protein sequence ID" value="PQJ32968.1"/>
    <property type="molecule type" value="Genomic_DNA"/>
</dbReference>
<feature type="transmembrane region" description="Helical" evidence="1">
    <location>
        <begin position="12"/>
        <end position="29"/>
    </location>
</feature>
<keyword evidence="1" id="KW-0812">Transmembrane</keyword>
<feature type="transmembrane region" description="Helical" evidence="1">
    <location>
        <begin position="80"/>
        <end position="100"/>
    </location>
</feature>
<feature type="transmembrane region" description="Helical" evidence="1">
    <location>
        <begin position="49"/>
        <end position="68"/>
    </location>
</feature>